<dbReference type="Proteomes" id="UP001499909">
    <property type="component" value="Unassembled WGS sequence"/>
</dbReference>
<keyword evidence="1" id="KW-0812">Transmembrane</keyword>
<organism evidence="2 3">
    <name type="scientific">Hymenobacter algoricola</name>
    <dbReference type="NCBI Taxonomy" id="486267"/>
    <lineage>
        <taxon>Bacteria</taxon>
        <taxon>Pseudomonadati</taxon>
        <taxon>Bacteroidota</taxon>
        <taxon>Cytophagia</taxon>
        <taxon>Cytophagales</taxon>
        <taxon>Hymenobacteraceae</taxon>
        <taxon>Hymenobacter</taxon>
    </lineage>
</organism>
<protein>
    <submittedName>
        <fullName evidence="2">Uncharacterized protein</fullName>
    </submittedName>
</protein>
<comment type="caution">
    <text evidence="2">The sequence shown here is derived from an EMBL/GenBank/DDBJ whole genome shotgun (WGS) entry which is preliminary data.</text>
</comment>
<accession>A0ABP7NUK8</accession>
<feature type="transmembrane region" description="Helical" evidence="1">
    <location>
        <begin position="97"/>
        <end position="122"/>
    </location>
</feature>
<keyword evidence="3" id="KW-1185">Reference proteome</keyword>
<feature type="transmembrane region" description="Helical" evidence="1">
    <location>
        <begin position="51"/>
        <end position="76"/>
    </location>
</feature>
<keyword evidence="1" id="KW-1133">Transmembrane helix</keyword>
<name>A0ABP7NUK8_9BACT</name>
<dbReference type="EMBL" id="BAABDH010000113">
    <property type="protein sequence ID" value="GAA3954364.1"/>
    <property type="molecule type" value="Genomic_DNA"/>
</dbReference>
<evidence type="ECO:0000313" key="3">
    <source>
        <dbReference type="Proteomes" id="UP001499909"/>
    </source>
</evidence>
<reference evidence="3" key="1">
    <citation type="journal article" date="2019" name="Int. J. Syst. Evol. Microbiol.">
        <title>The Global Catalogue of Microorganisms (GCM) 10K type strain sequencing project: providing services to taxonomists for standard genome sequencing and annotation.</title>
        <authorList>
            <consortium name="The Broad Institute Genomics Platform"/>
            <consortium name="The Broad Institute Genome Sequencing Center for Infectious Disease"/>
            <person name="Wu L."/>
            <person name="Ma J."/>
        </authorList>
    </citation>
    <scope>NUCLEOTIDE SEQUENCE [LARGE SCALE GENOMIC DNA]</scope>
    <source>
        <strain evidence="3">JCM 17214</strain>
    </source>
</reference>
<evidence type="ECO:0000313" key="2">
    <source>
        <dbReference type="EMBL" id="GAA3954364.1"/>
    </source>
</evidence>
<proteinExistence type="predicted"/>
<sequence>MSARSAFPPPAWPSAGRSLSVLIAVVAVLWLWLQLPAWYRAGHAAPDSGQWLTALVYNEWTALVLIVAANILVGSYTTGPMWRLGRCLELRGMKGAFVFLLGLLFHLLVGGCGVVLAGLALLGDADQPASF</sequence>
<keyword evidence="1" id="KW-0472">Membrane</keyword>
<feature type="transmembrane region" description="Helical" evidence="1">
    <location>
        <begin position="21"/>
        <end position="39"/>
    </location>
</feature>
<gene>
    <name evidence="2" type="ORF">GCM10022406_39950</name>
</gene>
<dbReference type="RefSeq" id="WP_345117786.1">
    <property type="nucleotide sequence ID" value="NZ_BAABDH010000113.1"/>
</dbReference>
<evidence type="ECO:0000256" key="1">
    <source>
        <dbReference type="SAM" id="Phobius"/>
    </source>
</evidence>